<dbReference type="InterPro" id="IPR029063">
    <property type="entry name" value="SAM-dependent_MTases_sf"/>
</dbReference>
<gene>
    <name evidence="2" type="ORF">FOZ63_019865</name>
</gene>
<dbReference type="Gene3D" id="3.40.50.150">
    <property type="entry name" value="Vaccinia Virus protein VP39"/>
    <property type="match status" value="1"/>
</dbReference>
<accession>A0A7J6RF82</accession>
<evidence type="ECO:0008006" key="4">
    <source>
        <dbReference type="Google" id="ProtNLM"/>
    </source>
</evidence>
<proteinExistence type="predicted"/>
<feature type="compositionally biased region" description="Basic and acidic residues" evidence="1">
    <location>
        <begin position="1"/>
        <end position="11"/>
    </location>
</feature>
<name>A0A7J6RF82_PEROL</name>
<dbReference type="AlphaFoldDB" id="A0A7J6RF82"/>
<comment type="caution">
    <text evidence="2">The sequence shown here is derived from an EMBL/GenBank/DDBJ whole genome shotgun (WGS) entry which is preliminary data.</text>
</comment>
<dbReference type="EMBL" id="JABANO010026169">
    <property type="protein sequence ID" value="KAF4719001.1"/>
    <property type="molecule type" value="Genomic_DNA"/>
</dbReference>
<evidence type="ECO:0000256" key="1">
    <source>
        <dbReference type="SAM" id="MobiDB-lite"/>
    </source>
</evidence>
<protein>
    <recommendedName>
        <fullName evidence="4">DOT1 domain-containing protein</fullName>
    </recommendedName>
</protein>
<keyword evidence="3" id="KW-1185">Reference proteome</keyword>
<sequence length="125" mass="13004">MLEASPDDRQPDFTSSASSPSTSEELSASPPESCPSPSPSESAASVCSNTGFLDYLWRGEYNTIATSSMSTYGENTRGSMLKLFAILKADYGLDNSSVFLDIGSGRGIPSLLAALIVPGIKASLG</sequence>
<evidence type="ECO:0000313" key="3">
    <source>
        <dbReference type="Proteomes" id="UP000553632"/>
    </source>
</evidence>
<feature type="non-terminal residue" evidence="2">
    <location>
        <position position="125"/>
    </location>
</feature>
<dbReference type="Proteomes" id="UP000553632">
    <property type="component" value="Unassembled WGS sequence"/>
</dbReference>
<evidence type="ECO:0000313" key="2">
    <source>
        <dbReference type="EMBL" id="KAF4719001.1"/>
    </source>
</evidence>
<feature type="region of interest" description="Disordered" evidence="1">
    <location>
        <begin position="1"/>
        <end position="44"/>
    </location>
</feature>
<feature type="compositionally biased region" description="Low complexity" evidence="1">
    <location>
        <begin position="15"/>
        <end position="31"/>
    </location>
</feature>
<organism evidence="2 3">
    <name type="scientific">Perkinsus olseni</name>
    <name type="common">Perkinsus atlanticus</name>
    <dbReference type="NCBI Taxonomy" id="32597"/>
    <lineage>
        <taxon>Eukaryota</taxon>
        <taxon>Sar</taxon>
        <taxon>Alveolata</taxon>
        <taxon>Perkinsozoa</taxon>
        <taxon>Perkinsea</taxon>
        <taxon>Perkinsida</taxon>
        <taxon>Perkinsidae</taxon>
        <taxon>Perkinsus</taxon>
    </lineage>
</organism>
<reference evidence="2 3" key="1">
    <citation type="submission" date="2020-04" db="EMBL/GenBank/DDBJ databases">
        <title>Perkinsus olseni comparative genomics.</title>
        <authorList>
            <person name="Bogema D.R."/>
        </authorList>
    </citation>
    <scope>NUCLEOTIDE SEQUENCE [LARGE SCALE GENOMIC DNA]</scope>
    <source>
        <strain evidence="2 3">ATCC PRA-207</strain>
    </source>
</reference>